<organism evidence="3 4">
    <name type="scientific">Dactylosporangium salmoneum</name>
    <dbReference type="NCBI Taxonomy" id="53361"/>
    <lineage>
        <taxon>Bacteria</taxon>
        <taxon>Bacillati</taxon>
        <taxon>Actinomycetota</taxon>
        <taxon>Actinomycetes</taxon>
        <taxon>Micromonosporales</taxon>
        <taxon>Micromonosporaceae</taxon>
        <taxon>Dactylosporangium</taxon>
    </lineage>
</organism>
<reference evidence="3 4" key="1">
    <citation type="journal article" date="2019" name="Int. J. Syst. Evol. Microbiol.">
        <title>The Global Catalogue of Microorganisms (GCM) 10K type strain sequencing project: providing services to taxonomists for standard genome sequencing and annotation.</title>
        <authorList>
            <consortium name="The Broad Institute Genomics Platform"/>
            <consortium name="The Broad Institute Genome Sequencing Center for Infectious Disease"/>
            <person name="Wu L."/>
            <person name="Ma J."/>
        </authorList>
    </citation>
    <scope>NUCLEOTIDE SEQUENCE [LARGE SCALE GENOMIC DNA]</scope>
    <source>
        <strain evidence="3 4">JCM 3272</strain>
    </source>
</reference>
<gene>
    <name evidence="3" type="ORF">GCM10010170_078790</name>
</gene>
<feature type="compositionally biased region" description="Pro residues" evidence="1">
    <location>
        <begin position="1"/>
        <end position="10"/>
    </location>
</feature>
<comment type="caution">
    <text evidence="3">The sequence shown here is derived from an EMBL/GenBank/DDBJ whole genome shotgun (WGS) entry which is preliminary data.</text>
</comment>
<keyword evidence="2" id="KW-0812">Transmembrane</keyword>
<keyword evidence="2" id="KW-1133">Transmembrane helix</keyword>
<evidence type="ECO:0000313" key="3">
    <source>
        <dbReference type="EMBL" id="GAA2375335.1"/>
    </source>
</evidence>
<dbReference type="EMBL" id="BAAARV010000078">
    <property type="protein sequence ID" value="GAA2375335.1"/>
    <property type="molecule type" value="Genomic_DNA"/>
</dbReference>
<feature type="compositionally biased region" description="Polar residues" evidence="1">
    <location>
        <begin position="65"/>
        <end position="75"/>
    </location>
</feature>
<evidence type="ECO:0000313" key="4">
    <source>
        <dbReference type="Proteomes" id="UP001501444"/>
    </source>
</evidence>
<evidence type="ECO:0000256" key="2">
    <source>
        <dbReference type="SAM" id="Phobius"/>
    </source>
</evidence>
<keyword evidence="2" id="KW-0472">Membrane</keyword>
<sequence length="144" mass="14890">MTLPPQPNPLGYPGAASPIPSAPPPQPKSNTLLVLGVIGGVLALCLIGVCAAGVLAFTVFKDKSNSQAEGQSPASVATRDPYPTDTYAAPTVIPTTQAEKRRAGTQRSRTPTPSGKPRRGRAPRGNTRLHPPRAVTPARSVIAP</sequence>
<protein>
    <submittedName>
        <fullName evidence="3">Uncharacterized protein</fullName>
    </submittedName>
</protein>
<feature type="region of interest" description="Disordered" evidence="1">
    <location>
        <begin position="1"/>
        <end position="26"/>
    </location>
</feature>
<keyword evidence="4" id="KW-1185">Reference proteome</keyword>
<proteinExistence type="predicted"/>
<name>A0ABN3HBU9_9ACTN</name>
<dbReference type="Proteomes" id="UP001501444">
    <property type="component" value="Unassembled WGS sequence"/>
</dbReference>
<evidence type="ECO:0000256" key="1">
    <source>
        <dbReference type="SAM" id="MobiDB-lite"/>
    </source>
</evidence>
<accession>A0ABN3HBU9</accession>
<feature type="transmembrane region" description="Helical" evidence="2">
    <location>
        <begin position="32"/>
        <end position="60"/>
    </location>
</feature>
<feature type="region of interest" description="Disordered" evidence="1">
    <location>
        <begin position="63"/>
        <end position="144"/>
    </location>
</feature>